<keyword evidence="6" id="KW-0732">Signal</keyword>
<dbReference type="AlphaFoldDB" id="A0AAW0J3K4"/>
<dbReference type="PANTHER" id="PTHR31451">
    <property type="match status" value="1"/>
</dbReference>
<sequence>MKQLRVAFFVLLLIQNYGILLHAGPNDGFVTTKGVQLLLNGKPYHARGFNGYWMMSVAFDPSQRDKVSTAFQDATKHGLTIARTWAFSDGGVRPLQSSLGSYNEQMFQGLDFVISEAKKYGIKIVLSLVNNYADFGGKKQYAYWALGKRRNSLTRIAYKDDPAIMAWELMNEPRCPSDISGKTIQAWIAEIAPYLKSIDGKHLLEVGLERLLGSSDESQLSFLDSWLNDHIQDAQNILHKPVLIAEFGKSLKLSGIAQRDQLFNTVYSTIYLNARGGGTAVGGLFWQLLAAGMDSFRNVYEVILSKNSSTAILIAQES</sequence>
<comment type="catalytic activity">
    <reaction evidence="1">
        <text>Random hydrolysis of (1-&gt;4)-beta-D-mannosidic linkages in mannans, galactomannans and glucomannans.</text>
        <dbReference type="EC" id="3.2.1.78"/>
    </reaction>
</comment>
<feature type="domain" description="Glycoside hydrolase family 5" evidence="7">
    <location>
        <begin position="148"/>
        <end position="217"/>
    </location>
</feature>
<gene>
    <name evidence="8" type="primary">MAN7_2</name>
    <name evidence="8" type="ORF">CFP56_037940</name>
</gene>
<evidence type="ECO:0000256" key="6">
    <source>
        <dbReference type="SAM" id="SignalP"/>
    </source>
</evidence>
<dbReference type="EC" id="3.2.1.78" evidence="3"/>
<evidence type="ECO:0000256" key="1">
    <source>
        <dbReference type="ARBA" id="ARBA00001678"/>
    </source>
</evidence>
<dbReference type="GO" id="GO:0016985">
    <property type="term" value="F:mannan endo-1,4-beta-mannosidase activity"/>
    <property type="evidence" value="ECO:0007669"/>
    <property type="project" value="UniProtKB-EC"/>
</dbReference>
<proteinExistence type="inferred from homology"/>
<keyword evidence="9" id="KW-1185">Reference proteome</keyword>
<name>A0AAW0J3K4_QUESU</name>
<evidence type="ECO:0000256" key="2">
    <source>
        <dbReference type="ARBA" id="ARBA00005641"/>
    </source>
</evidence>
<accession>A0AAW0J3K4</accession>
<dbReference type="Proteomes" id="UP000237347">
    <property type="component" value="Unassembled WGS sequence"/>
</dbReference>
<dbReference type="Gene3D" id="3.20.20.80">
    <property type="entry name" value="Glycosidases"/>
    <property type="match status" value="1"/>
</dbReference>
<protein>
    <recommendedName>
        <fullName evidence="3">mannan endo-1,4-beta-mannosidase</fullName>
        <ecNumber evidence="3">3.2.1.78</ecNumber>
    </recommendedName>
</protein>
<organism evidence="8 9">
    <name type="scientific">Quercus suber</name>
    <name type="common">Cork oak</name>
    <dbReference type="NCBI Taxonomy" id="58331"/>
    <lineage>
        <taxon>Eukaryota</taxon>
        <taxon>Viridiplantae</taxon>
        <taxon>Streptophyta</taxon>
        <taxon>Embryophyta</taxon>
        <taxon>Tracheophyta</taxon>
        <taxon>Spermatophyta</taxon>
        <taxon>Magnoliopsida</taxon>
        <taxon>eudicotyledons</taxon>
        <taxon>Gunneridae</taxon>
        <taxon>Pentapetalae</taxon>
        <taxon>rosids</taxon>
        <taxon>fabids</taxon>
        <taxon>Fagales</taxon>
        <taxon>Fagaceae</taxon>
        <taxon>Quercus</taxon>
    </lineage>
</organism>
<dbReference type="EMBL" id="PKMF04000710">
    <property type="protein sequence ID" value="KAK7821168.1"/>
    <property type="molecule type" value="Genomic_DNA"/>
</dbReference>
<dbReference type="InterPro" id="IPR017853">
    <property type="entry name" value="GH"/>
</dbReference>
<dbReference type="InterPro" id="IPR001547">
    <property type="entry name" value="Glyco_hydro_5"/>
</dbReference>
<keyword evidence="4" id="KW-0378">Hydrolase</keyword>
<feature type="signal peptide" evidence="6">
    <location>
        <begin position="1"/>
        <end position="23"/>
    </location>
</feature>
<dbReference type="PANTHER" id="PTHR31451:SF60">
    <property type="entry name" value="MANNAN ENDO-1,4-BETA-MANNOSIDASE 1"/>
    <property type="match status" value="1"/>
</dbReference>
<feature type="chain" id="PRO_5043407361" description="mannan endo-1,4-beta-mannosidase" evidence="6">
    <location>
        <begin position="24"/>
        <end position="318"/>
    </location>
</feature>
<comment type="similarity">
    <text evidence="2">Belongs to the glycosyl hydrolase 5 (cellulase A) family.</text>
</comment>
<keyword evidence="5" id="KW-0326">Glycosidase</keyword>
<comment type="caution">
    <text evidence="8">The sequence shown here is derived from an EMBL/GenBank/DDBJ whole genome shotgun (WGS) entry which is preliminary data.</text>
</comment>
<reference evidence="8 9" key="1">
    <citation type="journal article" date="2018" name="Sci. Data">
        <title>The draft genome sequence of cork oak.</title>
        <authorList>
            <person name="Ramos A.M."/>
            <person name="Usie A."/>
            <person name="Barbosa P."/>
            <person name="Barros P.M."/>
            <person name="Capote T."/>
            <person name="Chaves I."/>
            <person name="Simoes F."/>
            <person name="Abreu I."/>
            <person name="Carrasquinho I."/>
            <person name="Faro C."/>
            <person name="Guimaraes J.B."/>
            <person name="Mendonca D."/>
            <person name="Nobrega F."/>
            <person name="Rodrigues L."/>
            <person name="Saibo N.J.M."/>
            <person name="Varela M.C."/>
            <person name="Egas C."/>
            <person name="Matos J."/>
            <person name="Miguel C.M."/>
            <person name="Oliveira M.M."/>
            <person name="Ricardo C.P."/>
            <person name="Goncalves S."/>
        </authorList>
    </citation>
    <scope>NUCLEOTIDE SEQUENCE [LARGE SCALE GENOMIC DNA]</scope>
    <source>
        <strain evidence="9">cv. HL8</strain>
    </source>
</reference>
<evidence type="ECO:0000313" key="9">
    <source>
        <dbReference type="Proteomes" id="UP000237347"/>
    </source>
</evidence>
<dbReference type="SUPFAM" id="SSF51445">
    <property type="entry name" value="(Trans)glycosidases"/>
    <property type="match status" value="1"/>
</dbReference>
<evidence type="ECO:0000256" key="3">
    <source>
        <dbReference type="ARBA" id="ARBA00012706"/>
    </source>
</evidence>
<evidence type="ECO:0000256" key="5">
    <source>
        <dbReference type="ARBA" id="ARBA00023295"/>
    </source>
</evidence>
<evidence type="ECO:0000313" key="8">
    <source>
        <dbReference type="EMBL" id="KAK7821168.1"/>
    </source>
</evidence>
<dbReference type="InterPro" id="IPR045053">
    <property type="entry name" value="MAN-like"/>
</dbReference>
<dbReference type="GO" id="GO:0000272">
    <property type="term" value="P:polysaccharide catabolic process"/>
    <property type="evidence" value="ECO:0007669"/>
    <property type="project" value="InterPro"/>
</dbReference>
<evidence type="ECO:0000259" key="7">
    <source>
        <dbReference type="Pfam" id="PF26410"/>
    </source>
</evidence>
<dbReference type="Pfam" id="PF26410">
    <property type="entry name" value="GH5_mannosidase"/>
    <property type="match status" value="2"/>
</dbReference>
<feature type="domain" description="Glycoside hydrolase family 5" evidence="7">
    <location>
        <begin position="29"/>
        <end position="147"/>
    </location>
</feature>
<evidence type="ECO:0000256" key="4">
    <source>
        <dbReference type="ARBA" id="ARBA00022801"/>
    </source>
</evidence>